<evidence type="ECO:0000313" key="6">
    <source>
        <dbReference type="Proteomes" id="UP000694414"/>
    </source>
</evidence>
<accession>A0A8C9ACY4</accession>
<dbReference type="Ensembl" id="ENSPSMT00000035503.1">
    <property type="protein sequence ID" value="ENSPSMP00000030767.1"/>
    <property type="gene ID" value="ENSPSMG00000021356.1"/>
</dbReference>
<keyword evidence="1" id="KW-0677">Repeat</keyword>
<evidence type="ECO:0000313" key="5">
    <source>
        <dbReference type="Ensembl" id="ENSPSMP00000030767.1"/>
    </source>
</evidence>
<dbReference type="InterPro" id="IPR048465">
    <property type="entry name" value="Maestro-like_HEAT"/>
</dbReference>
<dbReference type="InterPro" id="IPR016024">
    <property type="entry name" value="ARM-type_fold"/>
</dbReference>
<dbReference type="AlphaFoldDB" id="A0A8C9ACY4"/>
<dbReference type="InterPro" id="IPR055408">
    <property type="entry name" value="HEAT_MROH2B-like"/>
</dbReference>
<dbReference type="GeneTree" id="ENSGT00940000163743"/>
<keyword evidence="6" id="KW-1185">Reference proteome</keyword>
<evidence type="ECO:0000259" key="3">
    <source>
        <dbReference type="Pfam" id="PF23210"/>
    </source>
</evidence>
<dbReference type="Pfam" id="PF21047">
    <property type="entry name" value="HEAT_Maestro"/>
    <property type="match status" value="1"/>
</dbReference>
<dbReference type="PANTHER" id="PTHR23120">
    <property type="entry name" value="MAESTRO-RELATED HEAT DOMAIN-CONTAINING"/>
    <property type="match status" value="1"/>
</dbReference>
<organism evidence="5 6">
    <name type="scientific">Prolemur simus</name>
    <name type="common">Greater bamboo lemur</name>
    <name type="synonym">Hapalemur simus</name>
    <dbReference type="NCBI Taxonomy" id="1328070"/>
    <lineage>
        <taxon>Eukaryota</taxon>
        <taxon>Metazoa</taxon>
        <taxon>Chordata</taxon>
        <taxon>Craniata</taxon>
        <taxon>Vertebrata</taxon>
        <taxon>Euteleostomi</taxon>
        <taxon>Mammalia</taxon>
        <taxon>Eutheria</taxon>
        <taxon>Euarchontoglires</taxon>
        <taxon>Primates</taxon>
        <taxon>Strepsirrhini</taxon>
        <taxon>Lemuriformes</taxon>
        <taxon>Lemuridae</taxon>
        <taxon>Prolemur</taxon>
    </lineage>
</organism>
<dbReference type="PANTHER" id="PTHR23120:SF3">
    <property type="entry name" value="MAESTRO HEAT-LIKE REPEAT FAMILY MEMBER 4"/>
    <property type="match status" value="1"/>
</dbReference>
<sequence length="1052" mass="118455">MSLFPRPGLPPVPTPQSRWLHVILHCAGRRAWATYPPCSVLPASRLLSHPFPSKFILKKAVPGVLSGASRAAQPLLRDPSTQRGPRPEGRVRTASLLLCPADNTDLDLEGESPEESLPWEKELASRVRDMLVWERNDVLEGICHHLQGQSQTFLFQLYGLILGKCTDARLVRKHLAILLELSHQSSSQREGISIAVGWTSASHLEEVWEVLEHLGRTRFLRSALTSPDGQDNVLKMSFLSSAIMLTKALGREHSAQSYKFTQIPELIQCLLCILQKEPNFLATFSRQKIILVIWSGPRPGWFPGHLVRDRGGYWPGSSAELGPVRLATAVASSLCQVLYRKTMHTLNVLLQNFISENKSMDEIYFLLQHTEPWLSSEKIHERKRAVESIFLLLKFVVESLKFTEEAAPSMLGHQIGLLLLLCRDKDEDTRNHSQQCIYFLLQLLVQQKGEWGIKQLEGITSKEWEAKLHDLMKAFEENLTVAQHTQLVLTLLHSLQDHDRLRCDLASQLLLLAFQDPGIKLEQVAEILQGLFQELPGIIFENIQETMMKATAALGAQHSQETVDVVLSLCHPSERLTLPLWKALAANGELAREVITLLYTKMKLRPPEQLIRPTQQAQLISLLALGTMYELLYTQEYKPAVQWAFAGILLVLLTQLHYLLELGMVEGISDYQDDVLDSKPLGPGRICLEALKGLFWTTDNWEVFAHLKLLKGWELFEHLETYTEGVTLLARAIAHYDCELKAVLGQASISLKSAEERDNIVAILFITEFLNSPNVSHFASRRTMNNFLSLGLKNPNQLVQALSLKGFSSTLMQPEKEVLLQNRLLELLGSFLKPQPEDPVGLMQVLGDILHHLSVQGIGALSLKIAQHLLALFEDERAEVRGGAIFLFGDVMYSGGKKFQQPLETVVFQALVPLLFHLADPCPEVITKTKFTFLRCAILLKWEFQKELFGKLAWGHGLSAENDIFIFTVESNFGKYHRLLMQALTYLDSPYNSLKLAAVKFIGLALVGYGLTVRPVVSAVGFEALQHDLDPRCRKFYLNFLDDIIELSQNVA</sequence>
<dbReference type="GO" id="GO:0005794">
    <property type="term" value="C:Golgi apparatus"/>
    <property type="evidence" value="ECO:0007669"/>
    <property type="project" value="TreeGrafter"/>
</dbReference>
<proteinExistence type="predicted"/>
<evidence type="ECO:0000259" key="4">
    <source>
        <dbReference type="Pfam" id="PF23227"/>
    </source>
</evidence>
<dbReference type="Proteomes" id="UP000694414">
    <property type="component" value="Unplaced"/>
</dbReference>
<name>A0A8C9ACY4_PROSS</name>
<dbReference type="Pfam" id="PF23210">
    <property type="entry name" value="HEAT_Maestro_2"/>
    <property type="match status" value="1"/>
</dbReference>
<feature type="domain" description="MROH2B-like HEAT-repeats" evidence="3">
    <location>
        <begin position="149"/>
        <end position="216"/>
    </location>
</feature>
<dbReference type="InterPro" id="IPR055406">
    <property type="entry name" value="HEAT_Maestro"/>
</dbReference>
<feature type="domain" description="Maestro/Maestro-like HEAT-repeats" evidence="4">
    <location>
        <begin position="787"/>
        <end position="1038"/>
    </location>
</feature>
<evidence type="ECO:0008006" key="7">
    <source>
        <dbReference type="Google" id="ProtNLM"/>
    </source>
</evidence>
<feature type="domain" description="Maestro-like HEAT-repeats" evidence="2">
    <location>
        <begin position="380"/>
        <end position="594"/>
    </location>
</feature>
<dbReference type="Pfam" id="PF23227">
    <property type="entry name" value="HEAT_MROH2B_C"/>
    <property type="match status" value="1"/>
</dbReference>
<dbReference type="InterPro" id="IPR045206">
    <property type="entry name" value="Maestro_heat-like_prot"/>
</dbReference>
<reference evidence="5" key="1">
    <citation type="submission" date="2025-08" db="UniProtKB">
        <authorList>
            <consortium name="Ensembl"/>
        </authorList>
    </citation>
    <scope>IDENTIFICATION</scope>
</reference>
<evidence type="ECO:0000259" key="2">
    <source>
        <dbReference type="Pfam" id="PF21047"/>
    </source>
</evidence>
<evidence type="ECO:0000256" key="1">
    <source>
        <dbReference type="ARBA" id="ARBA00022737"/>
    </source>
</evidence>
<protein>
    <recommendedName>
        <fullName evidence="7">Maestro heat-like repeat family member 5</fullName>
    </recommendedName>
</protein>
<reference evidence="5" key="2">
    <citation type="submission" date="2025-09" db="UniProtKB">
        <authorList>
            <consortium name="Ensembl"/>
        </authorList>
    </citation>
    <scope>IDENTIFICATION</scope>
</reference>
<dbReference type="SUPFAM" id="SSF48371">
    <property type="entry name" value="ARM repeat"/>
    <property type="match status" value="1"/>
</dbReference>